<dbReference type="InterPro" id="IPR027417">
    <property type="entry name" value="P-loop_NTPase"/>
</dbReference>
<dbReference type="Gene3D" id="1.10.1580.10">
    <property type="match status" value="1"/>
</dbReference>
<sequence>MFVNFLLSQVELKKQISCSLELANKTENHIAFKVKTTNPKKYCVRPNTGVVLPGSTCDVIVTMQAQREFPADMQCKDKFLLQSAIASPGTTPKDIGPDMFNKESGNLVEECKLRVVYVSPPQPPSPVPEGSEEGTSPTASHSDNGHFNASDFNSTARAYGEPQEHSSEAKSLISKLTEEKSSAILLANNLRQELELMKRESKKNRGGISFFYVIVGGKAPSWSSRESTVSIDVHEGYREESDWLDLDTEFYHWTKSLRPVQWYPGHIAKTEKELKEQLKLMDVVIEVRDARIPLATSHPQLESWIGNNKKKILVLNREDMISTAERNAWATYFARQGTKAVFSNGQLGMGALKLGRIAKSVAVGVNAKRRAKGLLPRPVRAGIVGYPNVGKSSLINRLLKRRKCPAAPRPGVTRELKWIRFGNDLELLDSPGILPMRISDQGAAMKLAICDDIGERSYDVADVAAILVQMLTKLPTVGSRALYSRYKIDVNDYCGKTFVEQLAMQLFNGDVNQAAFRVLTDFRKGKFGWVSLETPPK</sequence>
<dbReference type="GO" id="GO:0005783">
    <property type="term" value="C:endoplasmic reticulum"/>
    <property type="evidence" value="ECO:0007669"/>
    <property type="project" value="UniProtKB-ARBA"/>
</dbReference>
<evidence type="ECO:0000313" key="9">
    <source>
        <dbReference type="Proteomes" id="UP000554482"/>
    </source>
</evidence>
<dbReference type="EMBL" id="JABWDY010017158">
    <property type="protein sequence ID" value="KAF5195563.1"/>
    <property type="molecule type" value="Genomic_DNA"/>
</dbReference>
<comment type="caution">
    <text evidence="8">The sequence shown here is derived from an EMBL/GenBank/DDBJ whole genome shotgun (WGS) entry which is preliminary data.</text>
</comment>
<dbReference type="Proteomes" id="UP000554482">
    <property type="component" value="Unassembled WGS sequence"/>
</dbReference>
<dbReference type="FunFam" id="2.60.40.10:FF:000813">
    <property type="entry name" value="Vesicle-associated protein 1-1"/>
    <property type="match status" value="1"/>
</dbReference>
<dbReference type="SUPFAM" id="SSF52540">
    <property type="entry name" value="P-loop containing nucleoside triphosphate hydrolases"/>
    <property type="match status" value="1"/>
</dbReference>
<evidence type="ECO:0000259" key="6">
    <source>
        <dbReference type="PROSITE" id="PS50202"/>
    </source>
</evidence>
<accession>A0A7J6WF45</accession>
<keyword evidence="4" id="KW-0175">Coiled coil</keyword>
<feature type="compositionally biased region" description="Polar residues" evidence="5">
    <location>
        <begin position="138"/>
        <end position="156"/>
    </location>
</feature>
<dbReference type="NCBIfam" id="TIGR03596">
    <property type="entry name" value="GTPase_YlqF"/>
    <property type="match status" value="1"/>
</dbReference>
<name>A0A7J6WF45_THATH</name>
<protein>
    <submittedName>
        <fullName evidence="8">Vesicle-associated protein 1-4</fullName>
    </submittedName>
</protein>
<dbReference type="Pfam" id="PF01926">
    <property type="entry name" value="MMR_HSR1"/>
    <property type="match status" value="1"/>
</dbReference>
<evidence type="ECO:0000259" key="7">
    <source>
        <dbReference type="PROSITE" id="PS51721"/>
    </source>
</evidence>
<dbReference type="FunFam" id="1.10.1580.10:FF:000007">
    <property type="entry name" value="Mitochondrial GTPase 1"/>
    <property type="match status" value="1"/>
</dbReference>
<organism evidence="8 9">
    <name type="scientific">Thalictrum thalictroides</name>
    <name type="common">Rue-anemone</name>
    <name type="synonym">Anemone thalictroides</name>
    <dbReference type="NCBI Taxonomy" id="46969"/>
    <lineage>
        <taxon>Eukaryota</taxon>
        <taxon>Viridiplantae</taxon>
        <taxon>Streptophyta</taxon>
        <taxon>Embryophyta</taxon>
        <taxon>Tracheophyta</taxon>
        <taxon>Spermatophyta</taxon>
        <taxon>Magnoliopsida</taxon>
        <taxon>Ranunculales</taxon>
        <taxon>Ranunculaceae</taxon>
        <taxon>Thalictroideae</taxon>
        <taxon>Thalictrum</taxon>
    </lineage>
</organism>
<dbReference type="GO" id="GO:0003924">
    <property type="term" value="F:GTPase activity"/>
    <property type="evidence" value="ECO:0007669"/>
    <property type="project" value="TreeGrafter"/>
</dbReference>
<dbReference type="InterPro" id="IPR006073">
    <property type="entry name" value="GTP-bd"/>
</dbReference>
<feature type="region of interest" description="Disordered" evidence="5">
    <location>
        <begin position="118"/>
        <end position="173"/>
    </location>
</feature>
<dbReference type="GO" id="GO:0005525">
    <property type="term" value="F:GTP binding"/>
    <property type="evidence" value="ECO:0007669"/>
    <property type="project" value="UniProtKB-KW"/>
</dbReference>
<dbReference type="PRINTS" id="PR00326">
    <property type="entry name" value="GTP1OBG"/>
</dbReference>
<dbReference type="InterPro" id="IPR019991">
    <property type="entry name" value="GTP-bd_ribosome_bgen"/>
</dbReference>
<proteinExistence type="inferred from homology"/>
<dbReference type="FunFam" id="3.40.50.300:FF:001189">
    <property type="entry name" value="DAR GTPase 3 chloroplastic"/>
    <property type="match status" value="1"/>
</dbReference>
<dbReference type="OrthoDB" id="269151at2759"/>
<evidence type="ECO:0000256" key="2">
    <source>
        <dbReference type="ARBA" id="ARBA00022741"/>
    </source>
</evidence>
<dbReference type="SUPFAM" id="SSF49354">
    <property type="entry name" value="PapD-like"/>
    <property type="match status" value="1"/>
</dbReference>
<dbReference type="InterPro" id="IPR013783">
    <property type="entry name" value="Ig-like_fold"/>
</dbReference>
<keyword evidence="2" id="KW-0547">Nucleotide-binding</keyword>
<feature type="domain" description="MSP" evidence="6">
    <location>
        <begin position="1"/>
        <end position="118"/>
    </location>
</feature>
<dbReference type="PROSITE" id="PS50202">
    <property type="entry name" value="MSP"/>
    <property type="match status" value="1"/>
</dbReference>
<dbReference type="InterPro" id="IPR000535">
    <property type="entry name" value="MSP_dom"/>
</dbReference>
<keyword evidence="3" id="KW-0342">GTP-binding</keyword>
<dbReference type="PANTHER" id="PTHR45782:SF5">
    <property type="entry name" value="DAR GTPASE 3, CHLOROPLASTIC"/>
    <property type="match status" value="1"/>
</dbReference>
<feature type="domain" description="CP-type G" evidence="7">
    <location>
        <begin position="271"/>
        <end position="436"/>
    </location>
</feature>
<dbReference type="InterPro" id="IPR008962">
    <property type="entry name" value="PapD-like_sf"/>
</dbReference>
<evidence type="ECO:0000256" key="4">
    <source>
        <dbReference type="SAM" id="Coils"/>
    </source>
</evidence>
<comment type="similarity">
    <text evidence="1">Belongs to the VAMP-associated protein (VAP) (TC 9.B.17) family.</text>
</comment>
<feature type="coiled-coil region" evidence="4">
    <location>
        <begin position="173"/>
        <end position="200"/>
    </location>
</feature>
<evidence type="ECO:0000256" key="3">
    <source>
        <dbReference type="ARBA" id="ARBA00023134"/>
    </source>
</evidence>
<evidence type="ECO:0000313" key="8">
    <source>
        <dbReference type="EMBL" id="KAF5195563.1"/>
    </source>
</evidence>
<evidence type="ECO:0000256" key="5">
    <source>
        <dbReference type="SAM" id="MobiDB-lite"/>
    </source>
</evidence>
<dbReference type="GO" id="GO:0032543">
    <property type="term" value="P:mitochondrial translation"/>
    <property type="evidence" value="ECO:0007669"/>
    <property type="project" value="TreeGrafter"/>
</dbReference>
<dbReference type="CDD" id="cd01856">
    <property type="entry name" value="YlqF"/>
    <property type="match status" value="1"/>
</dbReference>
<dbReference type="InterPro" id="IPR030378">
    <property type="entry name" value="G_CP_dom"/>
</dbReference>
<evidence type="ECO:0000256" key="1">
    <source>
        <dbReference type="ARBA" id="ARBA00008932"/>
    </source>
</evidence>
<dbReference type="Gene3D" id="3.40.50.300">
    <property type="entry name" value="P-loop containing nucleotide triphosphate hydrolases"/>
    <property type="match status" value="1"/>
</dbReference>
<dbReference type="PANTHER" id="PTHR45782">
    <property type="entry name" value="MITOCHONDRIAL RIBOSOME-ASSOCIATED GTPASE 1"/>
    <property type="match status" value="1"/>
</dbReference>
<dbReference type="AlphaFoldDB" id="A0A7J6WF45"/>
<gene>
    <name evidence="8" type="ORF">FRX31_014851</name>
</gene>
<dbReference type="Gene3D" id="2.60.40.10">
    <property type="entry name" value="Immunoglobulins"/>
    <property type="match status" value="1"/>
</dbReference>
<reference evidence="8 9" key="1">
    <citation type="submission" date="2020-06" db="EMBL/GenBank/DDBJ databases">
        <title>Transcriptomic and genomic resources for Thalictrum thalictroides and T. hernandezii: Facilitating candidate gene discovery in an emerging model plant lineage.</title>
        <authorList>
            <person name="Arias T."/>
            <person name="Riano-Pachon D.M."/>
            <person name="Di Stilio V.S."/>
        </authorList>
    </citation>
    <scope>NUCLEOTIDE SEQUENCE [LARGE SCALE GENOMIC DNA]</scope>
    <source>
        <strain evidence="9">cv. WT478/WT964</strain>
        <tissue evidence="8">Leaves</tissue>
    </source>
</reference>
<dbReference type="GO" id="GO:0005739">
    <property type="term" value="C:mitochondrion"/>
    <property type="evidence" value="ECO:0007669"/>
    <property type="project" value="TreeGrafter"/>
</dbReference>
<dbReference type="InterPro" id="IPR023179">
    <property type="entry name" value="GTP-bd_ortho_bundle_sf"/>
</dbReference>
<dbReference type="PROSITE" id="PS51721">
    <property type="entry name" value="G_CP"/>
    <property type="match status" value="1"/>
</dbReference>
<keyword evidence="9" id="KW-1185">Reference proteome</keyword>
<dbReference type="Pfam" id="PF00635">
    <property type="entry name" value="Motile_Sperm"/>
    <property type="match status" value="1"/>
</dbReference>